<feature type="transmembrane region" description="Helical" evidence="2">
    <location>
        <begin position="53"/>
        <end position="74"/>
    </location>
</feature>
<gene>
    <name evidence="4" type="ORF">PUW23_23495</name>
</gene>
<feature type="region of interest" description="Disordered" evidence="1">
    <location>
        <begin position="1"/>
        <end position="41"/>
    </location>
</feature>
<reference evidence="4" key="1">
    <citation type="submission" date="2023-02" db="EMBL/GenBank/DDBJ databases">
        <title>Pathogen: clinical or host-associated sample.</title>
        <authorList>
            <person name="Hergert J."/>
            <person name="Casey R."/>
            <person name="Wagner J."/>
            <person name="Young E.L."/>
            <person name="Oakeson K.F."/>
        </authorList>
    </citation>
    <scope>NUCLEOTIDE SEQUENCE</scope>
    <source>
        <strain evidence="4">2022CK-00830</strain>
    </source>
</reference>
<name>A0AAX3MXL5_9BACL</name>
<evidence type="ECO:0000259" key="3">
    <source>
        <dbReference type="Pfam" id="PF14145"/>
    </source>
</evidence>
<keyword evidence="2" id="KW-0812">Transmembrane</keyword>
<organism evidence="4 5">
    <name type="scientific">Paenibacillus urinalis</name>
    <dbReference type="NCBI Taxonomy" id="521520"/>
    <lineage>
        <taxon>Bacteria</taxon>
        <taxon>Bacillati</taxon>
        <taxon>Bacillota</taxon>
        <taxon>Bacilli</taxon>
        <taxon>Bacillales</taxon>
        <taxon>Paenibacillaceae</taxon>
        <taxon>Paenibacillus</taxon>
    </lineage>
</organism>
<dbReference type="InterPro" id="IPR025424">
    <property type="entry name" value="YrhK_domain"/>
</dbReference>
<evidence type="ECO:0000313" key="4">
    <source>
        <dbReference type="EMBL" id="WDH82375.1"/>
    </source>
</evidence>
<keyword evidence="2" id="KW-1133">Transmembrane helix</keyword>
<dbReference type="Proteomes" id="UP001220962">
    <property type="component" value="Chromosome"/>
</dbReference>
<dbReference type="RefSeq" id="WP_052511859.1">
    <property type="nucleotide sequence ID" value="NZ_CP118101.1"/>
</dbReference>
<dbReference type="AlphaFoldDB" id="A0AAX3MXL5"/>
<accession>A0AAX3MXL5</accession>
<feature type="transmembrane region" description="Helical" evidence="2">
    <location>
        <begin position="80"/>
        <end position="99"/>
    </location>
</feature>
<sequence length="126" mass="15205">MNHNHQEAKEPSSHKQEHSQKKHSKKRRIGLHFYRRRSPRSRKRLQIRNRYEIAHMVSEIATSLLFLAGSFCLFYPEVKLIGTCLFILGSIQMLVRALIRMSYMLKLKKWDYIDENRDQEQNHIMH</sequence>
<dbReference type="EMBL" id="CP118101">
    <property type="protein sequence ID" value="WDH82375.1"/>
    <property type="molecule type" value="Genomic_DNA"/>
</dbReference>
<feature type="compositionally biased region" description="Basic residues" evidence="1">
    <location>
        <begin position="20"/>
        <end position="41"/>
    </location>
</feature>
<proteinExistence type="predicted"/>
<evidence type="ECO:0000256" key="2">
    <source>
        <dbReference type="SAM" id="Phobius"/>
    </source>
</evidence>
<dbReference type="Pfam" id="PF14145">
    <property type="entry name" value="YrhK"/>
    <property type="match status" value="1"/>
</dbReference>
<feature type="compositionally biased region" description="Basic and acidic residues" evidence="1">
    <location>
        <begin position="1"/>
        <end position="19"/>
    </location>
</feature>
<evidence type="ECO:0000256" key="1">
    <source>
        <dbReference type="SAM" id="MobiDB-lite"/>
    </source>
</evidence>
<feature type="domain" description="YrhK" evidence="3">
    <location>
        <begin position="49"/>
        <end position="101"/>
    </location>
</feature>
<protein>
    <submittedName>
        <fullName evidence="4">YrhK family protein</fullName>
    </submittedName>
</protein>
<keyword evidence="2" id="KW-0472">Membrane</keyword>
<evidence type="ECO:0000313" key="5">
    <source>
        <dbReference type="Proteomes" id="UP001220962"/>
    </source>
</evidence>